<dbReference type="EMBL" id="CAFBMX010000001">
    <property type="protein sequence ID" value="CAB4913750.1"/>
    <property type="molecule type" value="Genomic_DNA"/>
</dbReference>
<reference evidence="1" key="1">
    <citation type="submission" date="2020-05" db="EMBL/GenBank/DDBJ databases">
        <authorList>
            <person name="Chiriac C."/>
            <person name="Salcher M."/>
            <person name="Ghai R."/>
            <person name="Kavagutti S V."/>
        </authorList>
    </citation>
    <scope>NUCLEOTIDE SEQUENCE</scope>
</reference>
<proteinExistence type="predicted"/>
<dbReference type="AlphaFoldDB" id="A0A6J7HBR1"/>
<evidence type="ECO:0000313" key="1">
    <source>
        <dbReference type="EMBL" id="CAB4913750.1"/>
    </source>
</evidence>
<sequence length="478" mass="49530">MTCLRFRLPACAIAMLAAVGALSASAEAAPLAGVLATDASNGPIAAYSNTAAWSRWDPAVAGYRLVVDRGGAIRTLAVPPSSRPFEVTAGRGPDGATWLVWARCAGDSQSEPTACDIEGYDLGTDRPKTFPFAARADTMERAPAINGTRMVYVTGLSSGVARVHLRHVDGSGDRIVSVLPRSTCALSIDDECFAVTRTTPLASALRGSRLAVASRVSTTTGGDVGICGLASVRLLHLDTRAVRTLDTAVCGLSGQGMRDVAFDADSRLWWRQSCSGDASACQGTRGGPFRQTASGLQRLMTGVGSRLSGIAVATRTPVVGARAAGSPPGCFITPLEIEYRCGTVTAFTTPSFAAVSAPRQLPPSGYVTVRGTSRVRLLSPPATIACSRGDIRPRPGATLWAGASWVNGRLRVAGPAVPVSARSGGRTLRDTIPGGTAGQQTARIVLGGPSHACGRTWTLTYRPPGAAPISFTTRVLAR</sequence>
<protein>
    <submittedName>
        <fullName evidence="1">Unannotated protein</fullName>
    </submittedName>
</protein>
<name>A0A6J7HBR1_9ZZZZ</name>
<gene>
    <name evidence="1" type="ORF">UFOPK3674_00089</name>
</gene>
<organism evidence="1">
    <name type="scientific">freshwater metagenome</name>
    <dbReference type="NCBI Taxonomy" id="449393"/>
    <lineage>
        <taxon>unclassified sequences</taxon>
        <taxon>metagenomes</taxon>
        <taxon>ecological metagenomes</taxon>
    </lineage>
</organism>
<accession>A0A6J7HBR1</accession>